<protein>
    <recommendedName>
        <fullName evidence="3">Maturase K</fullName>
    </recommendedName>
</protein>
<dbReference type="EMBL" id="BPLQ01005441">
    <property type="protein sequence ID" value="GIY14925.1"/>
    <property type="molecule type" value="Genomic_DNA"/>
</dbReference>
<sequence>MAFPTSDIQSFRHSEKDCRRLYKILQEIYTRYYNVPAFPSFFFPHPLGMEKRSERKKKRADDSFIVAKWICLFPFYFRDSFPQAGSGQFLFATPLGLPSCLCPQRVGLSQKD</sequence>
<evidence type="ECO:0000313" key="2">
    <source>
        <dbReference type="Proteomes" id="UP001054837"/>
    </source>
</evidence>
<comment type="caution">
    <text evidence="1">The sequence shown here is derived from an EMBL/GenBank/DDBJ whole genome shotgun (WGS) entry which is preliminary data.</text>
</comment>
<proteinExistence type="predicted"/>
<accession>A0AAV4QZL9</accession>
<name>A0AAV4QZL9_9ARAC</name>
<dbReference type="AlphaFoldDB" id="A0AAV4QZL9"/>
<dbReference type="Proteomes" id="UP001054837">
    <property type="component" value="Unassembled WGS sequence"/>
</dbReference>
<gene>
    <name evidence="1" type="ORF">CDAR_589541</name>
</gene>
<evidence type="ECO:0000313" key="1">
    <source>
        <dbReference type="EMBL" id="GIY14925.1"/>
    </source>
</evidence>
<keyword evidence="2" id="KW-1185">Reference proteome</keyword>
<evidence type="ECO:0008006" key="3">
    <source>
        <dbReference type="Google" id="ProtNLM"/>
    </source>
</evidence>
<organism evidence="1 2">
    <name type="scientific">Caerostris darwini</name>
    <dbReference type="NCBI Taxonomy" id="1538125"/>
    <lineage>
        <taxon>Eukaryota</taxon>
        <taxon>Metazoa</taxon>
        <taxon>Ecdysozoa</taxon>
        <taxon>Arthropoda</taxon>
        <taxon>Chelicerata</taxon>
        <taxon>Arachnida</taxon>
        <taxon>Araneae</taxon>
        <taxon>Araneomorphae</taxon>
        <taxon>Entelegynae</taxon>
        <taxon>Araneoidea</taxon>
        <taxon>Araneidae</taxon>
        <taxon>Caerostris</taxon>
    </lineage>
</organism>
<reference evidence="1 2" key="1">
    <citation type="submission" date="2021-06" db="EMBL/GenBank/DDBJ databases">
        <title>Caerostris darwini draft genome.</title>
        <authorList>
            <person name="Kono N."/>
            <person name="Arakawa K."/>
        </authorList>
    </citation>
    <scope>NUCLEOTIDE SEQUENCE [LARGE SCALE GENOMIC DNA]</scope>
</reference>